<dbReference type="GO" id="GO:0005634">
    <property type="term" value="C:nucleus"/>
    <property type="evidence" value="ECO:0007669"/>
    <property type="project" value="UniProtKB-SubCell"/>
</dbReference>
<protein>
    <submittedName>
        <fullName evidence="8">NAC transcription factor 29-like isoform X1</fullName>
    </submittedName>
</protein>
<dbReference type="Proteomes" id="UP001515500">
    <property type="component" value="Chromosome 5"/>
</dbReference>
<sequence>MELRASFLGHQLPPGFRFHPTDQELIIHYLKRKVTSSLAPSASIIADIDLYKFNPWDLPASNVHRLKLFPDACGVFYLACQPGKAFFGEGEWFFFSPRDRKYPNGARPNRAAGAGYWKATGTDKPILATGSSQCLGVKKALVFYKGRPPKGIKTDWVMHEYRLLDTTSTSIQKNKTSMRLDDWVLCRVRHKNAAMPLQVEEENIISKTCCNKIPNHHLEKQGMKRVRSGLLEETDYQLLAHLLGVGSNDELTGSNSNCVSSDVGSTQIYQQENTSYGAEEGQPLTQVLDSIKRKLSFGALDEFLMLTPNKRFNNYSSESDQFSPAQSDSVDQEFPNFLI</sequence>
<dbReference type="Pfam" id="PF02365">
    <property type="entry name" value="NAM"/>
    <property type="match status" value="1"/>
</dbReference>
<evidence type="ECO:0000259" key="6">
    <source>
        <dbReference type="PROSITE" id="PS51005"/>
    </source>
</evidence>
<evidence type="ECO:0000256" key="4">
    <source>
        <dbReference type="ARBA" id="ARBA00023163"/>
    </source>
</evidence>
<name>A0AB40BHD5_DIOCR</name>
<dbReference type="InterPro" id="IPR036093">
    <property type="entry name" value="NAC_dom_sf"/>
</dbReference>
<reference evidence="8" key="1">
    <citation type="submission" date="2025-08" db="UniProtKB">
        <authorList>
            <consortium name="RefSeq"/>
        </authorList>
    </citation>
    <scope>IDENTIFICATION</scope>
</reference>
<dbReference type="GO" id="GO:0006355">
    <property type="term" value="P:regulation of DNA-templated transcription"/>
    <property type="evidence" value="ECO:0007669"/>
    <property type="project" value="InterPro"/>
</dbReference>
<keyword evidence="7" id="KW-1185">Reference proteome</keyword>
<evidence type="ECO:0000313" key="7">
    <source>
        <dbReference type="Proteomes" id="UP001515500"/>
    </source>
</evidence>
<dbReference type="InterPro" id="IPR003441">
    <property type="entry name" value="NAC-dom"/>
</dbReference>
<proteinExistence type="predicted"/>
<evidence type="ECO:0000256" key="5">
    <source>
        <dbReference type="ARBA" id="ARBA00023242"/>
    </source>
</evidence>
<dbReference type="SUPFAM" id="SSF101941">
    <property type="entry name" value="NAC domain"/>
    <property type="match status" value="1"/>
</dbReference>
<keyword evidence="4" id="KW-0804">Transcription</keyword>
<keyword evidence="2" id="KW-0805">Transcription regulation</keyword>
<organism evidence="7 8">
    <name type="scientific">Dioscorea cayennensis subsp. rotundata</name>
    <name type="common">White Guinea yam</name>
    <name type="synonym">Dioscorea rotundata</name>
    <dbReference type="NCBI Taxonomy" id="55577"/>
    <lineage>
        <taxon>Eukaryota</taxon>
        <taxon>Viridiplantae</taxon>
        <taxon>Streptophyta</taxon>
        <taxon>Embryophyta</taxon>
        <taxon>Tracheophyta</taxon>
        <taxon>Spermatophyta</taxon>
        <taxon>Magnoliopsida</taxon>
        <taxon>Liliopsida</taxon>
        <taxon>Dioscoreales</taxon>
        <taxon>Dioscoreaceae</taxon>
        <taxon>Dioscorea</taxon>
    </lineage>
</organism>
<gene>
    <name evidence="8" type="primary">LOC120262030</name>
</gene>
<dbReference type="Gene3D" id="2.170.150.80">
    <property type="entry name" value="NAC domain"/>
    <property type="match status" value="1"/>
</dbReference>
<evidence type="ECO:0000256" key="3">
    <source>
        <dbReference type="ARBA" id="ARBA00023125"/>
    </source>
</evidence>
<dbReference type="GO" id="GO:0003677">
    <property type="term" value="F:DNA binding"/>
    <property type="evidence" value="ECO:0007669"/>
    <property type="project" value="UniProtKB-KW"/>
</dbReference>
<evidence type="ECO:0000256" key="1">
    <source>
        <dbReference type="ARBA" id="ARBA00004123"/>
    </source>
</evidence>
<comment type="subcellular location">
    <subcellularLocation>
        <location evidence="1">Nucleus</location>
    </subcellularLocation>
</comment>
<dbReference type="PROSITE" id="PS51005">
    <property type="entry name" value="NAC"/>
    <property type="match status" value="1"/>
</dbReference>
<evidence type="ECO:0000256" key="2">
    <source>
        <dbReference type="ARBA" id="ARBA00023015"/>
    </source>
</evidence>
<dbReference type="PANTHER" id="PTHR31744">
    <property type="entry name" value="PROTEIN CUP-SHAPED COTYLEDON 2-RELATED"/>
    <property type="match status" value="1"/>
</dbReference>
<feature type="domain" description="NAC" evidence="6">
    <location>
        <begin position="12"/>
        <end position="191"/>
    </location>
</feature>
<dbReference type="RefSeq" id="XP_039126001.1">
    <property type="nucleotide sequence ID" value="XM_039270067.1"/>
</dbReference>
<keyword evidence="3" id="KW-0238">DNA-binding</keyword>
<dbReference type="PANTHER" id="PTHR31744:SF233">
    <property type="entry name" value="NAC DOMAIN-CONTAINING PROTEIN 72-LIKE"/>
    <property type="match status" value="1"/>
</dbReference>
<dbReference type="AlphaFoldDB" id="A0AB40BHD5"/>
<evidence type="ECO:0000313" key="8">
    <source>
        <dbReference type="RefSeq" id="XP_039126001.1"/>
    </source>
</evidence>
<dbReference type="GeneID" id="120262030"/>
<accession>A0AB40BHD5</accession>
<keyword evidence="5" id="KW-0539">Nucleus</keyword>